<feature type="domain" description="Protein kinase" evidence="9">
    <location>
        <begin position="34"/>
        <end position="407"/>
    </location>
</feature>
<protein>
    <recommendedName>
        <fullName evidence="1">non-specific serine/threonine protein kinase</fullName>
        <ecNumber evidence="1">2.7.11.1</ecNumber>
    </recommendedName>
</protein>
<sequence length="407" mass="45307">MQVVQWLSKPLSILCCGLCPDYSDTYVLVNARKYAVIRLLRDDGLKFLYLVRMEDGAPFRAGSAVGSGDEACDGLYTLKQIRCPIGNIDSVADSMREIDNYRRFQSPYVVSSVDSQVVQELDGSKTVYVVFPYYPLGSLQDSIDDRLLDGTYVSESECVRIMCGIARGLLCLHDSSSVRRNKNTGDNDIDSEVNINSSGNYRDSGNSIVIGDSFTDRDTNSMTFSDEAAALLQNDNHILEMDSISSNISVSPVSYSHRNLTPSNIIFSANGLPIIGELGSCAKADVSIETRKHLNQYKEWVEDNFNTYMAPEFLSLKIGSKLDSKVDVWSLGCICYTLLFSINPFDREEQLYGASIRYAISTGKYTLPEQSRYSQNLINIIQSCLQVEPSDRPSVSIILNNLQELQS</sequence>
<dbReference type="EC" id="2.7.11.1" evidence="1"/>
<dbReference type="PANTHER" id="PTHR45998:SF2">
    <property type="entry name" value="SERINE_THREONINE-PROTEIN KINASE 16"/>
    <property type="match status" value="1"/>
</dbReference>
<keyword evidence="6" id="KW-0067">ATP-binding</keyword>
<dbReference type="InterPro" id="IPR011009">
    <property type="entry name" value="Kinase-like_dom_sf"/>
</dbReference>
<evidence type="ECO:0000313" key="10">
    <source>
        <dbReference type="EMBL" id="KAL3230818.1"/>
    </source>
</evidence>
<organism evidence="10 11">
    <name type="scientific">Nakaseomyces bracarensis</name>
    <dbReference type="NCBI Taxonomy" id="273131"/>
    <lineage>
        <taxon>Eukaryota</taxon>
        <taxon>Fungi</taxon>
        <taxon>Dikarya</taxon>
        <taxon>Ascomycota</taxon>
        <taxon>Saccharomycotina</taxon>
        <taxon>Saccharomycetes</taxon>
        <taxon>Saccharomycetales</taxon>
        <taxon>Saccharomycetaceae</taxon>
        <taxon>Nakaseomyces</taxon>
    </lineage>
</organism>
<evidence type="ECO:0000256" key="3">
    <source>
        <dbReference type="ARBA" id="ARBA00022679"/>
    </source>
</evidence>
<gene>
    <name evidence="10" type="ORF">RNJ44_01267</name>
</gene>
<evidence type="ECO:0000256" key="7">
    <source>
        <dbReference type="ARBA" id="ARBA00047899"/>
    </source>
</evidence>
<keyword evidence="11" id="KW-1185">Reference proteome</keyword>
<proteinExistence type="predicted"/>
<keyword evidence="4" id="KW-0547">Nucleotide-binding</keyword>
<dbReference type="SUPFAM" id="SSF56112">
    <property type="entry name" value="Protein kinase-like (PK-like)"/>
    <property type="match status" value="2"/>
</dbReference>
<evidence type="ECO:0000256" key="8">
    <source>
        <dbReference type="ARBA" id="ARBA00048679"/>
    </source>
</evidence>
<comment type="catalytic activity">
    <reaction evidence="7">
        <text>L-threonyl-[protein] + ATP = O-phospho-L-threonyl-[protein] + ADP + H(+)</text>
        <dbReference type="Rhea" id="RHEA:46608"/>
        <dbReference type="Rhea" id="RHEA-COMP:11060"/>
        <dbReference type="Rhea" id="RHEA-COMP:11605"/>
        <dbReference type="ChEBI" id="CHEBI:15378"/>
        <dbReference type="ChEBI" id="CHEBI:30013"/>
        <dbReference type="ChEBI" id="CHEBI:30616"/>
        <dbReference type="ChEBI" id="CHEBI:61977"/>
        <dbReference type="ChEBI" id="CHEBI:456216"/>
        <dbReference type="EC" id="2.7.11.1"/>
    </reaction>
</comment>
<evidence type="ECO:0000256" key="6">
    <source>
        <dbReference type="ARBA" id="ARBA00022840"/>
    </source>
</evidence>
<keyword evidence="5 10" id="KW-0418">Kinase</keyword>
<keyword evidence="3" id="KW-0808">Transferase</keyword>
<dbReference type="EMBL" id="JBEVYD010000009">
    <property type="protein sequence ID" value="KAL3230818.1"/>
    <property type="molecule type" value="Genomic_DNA"/>
</dbReference>
<dbReference type="PROSITE" id="PS50011">
    <property type="entry name" value="PROTEIN_KINASE_DOM"/>
    <property type="match status" value="1"/>
</dbReference>
<keyword evidence="2" id="KW-0723">Serine/threonine-protein kinase</keyword>
<dbReference type="GO" id="GO:0016301">
    <property type="term" value="F:kinase activity"/>
    <property type="evidence" value="ECO:0007669"/>
    <property type="project" value="UniProtKB-KW"/>
</dbReference>
<comment type="catalytic activity">
    <reaction evidence="8">
        <text>L-seryl-[protein] + ATP = O-phospho-L-seryl-[protein] + ADP + H(+)</text>
        <dbReference type="Rhea" id="RHEA:17989"/>
        <dbReference type="Rhea" id="RHEA-COMP:9863"/>
        <dbReference type="Rhea" id="RHEA-COMP:11604"/>
        <dbReference type="ChEBI" id="CHEBI:15378"/>
        <dbReference type="ChEBI" id="CHEBI:29999"/>
        <dbReference type="ChEBI" id="CHEBI:30616"/>
        <dbReference type="ChEBI" id="CHEBI:83421"/>
        <dbReference type="ChEBI" id="CHEBI:456216"/>
        <dbReference type="EC" id="2.7.11.1"/>
    </reaction>
</comment>
<evidence type="ECO:0000259" key="9">
    <source>
        <dbReference type="PROSITE" id="PS50011"/>
    </source>
</evidence>
<dbReference type="InterPro" id="IPR052239">
    <property type="entry name" value="Ser/Thr-specific_kinases"/>
</dbReference>
<dbReference type="PANTHER" id="PTHR45998">
    <property type="entry name" value="SERINE/THREONINE-PROTEIN KINASE 16"/>
    <property type="match status" value="1"/>
</dbReference>
<reference evidence="10 11" key="1">
    <citation type="submission" date="2024-05" db="EMBL/GenBank/DDBJ databases">
        <title>Long read based assembly of the Candida bracarensis genome reveals expanded adhesin content.</title>
        <authorList>
            <person name="Marcet-Houben M."/>
            <person name="Ksiezopolska E."/>
            <person name="Gabaldon T."/>
        </authorList>
    </citation>
    <scope>NUCLEOTIDE SEQUENCE [LARGE SCALE GENOMIC DNA]</scope>
    <source>
        <strain evidence="10 11">CBM6</strain>
    </source>
</reference>
<evidence type="ECO:0000256" key="4">
    <source>
        <dbReference type="ARBA" id="ARBA00022741"/>
    </source>
</evidence>
<dbReference type="Gene3D" id="1.10.510.10">
    <property type="entry name" value="Transferase(Phosphotransferase) domain 1"/>
    <property type="match status" value="2"/>
</dbReference>
<dbReference type="Pfam" id="PF00069">
    <property type="entry name" value="Pkinase"/>
    <property type="match status" value="1"/>
</dbReference>
<comment type="caution">
    <text evidence="10">The sequence shown here is derived from an EMBL/GenBank/DDBJ whole genome shotgun (WGS) entry which is preliminary data.</text>
</comment>
<dbReference type="Proteomes" id="UP001623330">
    <property type="component" value="Unassembled WGS sequence"/>
</dbReference>
<evidence type="ECO:0000256" key="1">
    <source>
        <dbReference type="ARBA" id="ARBA00012513"/>
    </source>
</evidence>
<accession>A0ABR4NRF4</accession>
<name>A0ABR4NRF4_9SACH</name>
<evidence type="ECO:0000313" key="11">
    <source>
        <dbReference type="Proteomes" id="UP001623330"/>
    </source>
</evidence>
<dbReference type="InterPro" id="IPR000719">
    <property type="entry name" value="Prot_kinase_dom"/>
</dbReference>
<evidence type="ECO:0000256" key="5">
    <source>
        <dbReference type="ARBA" id="ARBA00022777"/>
    </source>
</evidence>
<evidence type="ECO:0000256" key="2">
    <source>
        <dbReference type="ARBA" id="ARBA00022527"/>
    </source>
</evidence>